<evidence type="ECO:0008006" key="3">
    <source>
        <dbReference type="Google" id="ProtNLM"/>
    </source>
</evidence>
<feature type="non-terminal residue" evidence="1">
    <location>
        <position position="445"/>
    </location>
</feature>
<evidence type="ECO:0000313" key="2">
    <source>
        <dbReference type="Proteomes" id="UP001519460"/>
    </source>
</evidence>
<reference evidence="1 2" key="1">
    <citation type="journal article" date="2023" name="Sci. Data">
        <title>Genome assembly of the Korean intertidal mud-creeper Batillaria attramentaria.</title>
        <authorList>
            <person name="Patra A.K."/>
            <person name="Ho P.T."/>
            <person name="Jun S."/>
            <person name="Lee S.J."/>
            <person name="Kim Y."/>
            <person name="Won Y.J."/>
        </authorList>
    </citation>
    <scope>NUCLEOTIDE SEQUENCE [LARGE SCALE GENOMIC DNA]</scope>
    <source>
        <strain evidence="1">Wonlab-2016</strain>
    </source>
</reference>
<name>A0ABD0JYD3_9CAEN</name>
<proteinExistence type="predicted"/>
<evidence type="ECO:0000313" key="1">
    <source>
        <dbReference type="EMBL" id="KAK7480082.1"/>
    </source>
</evidence>
<sequence length="445" mass="48240">MTQFYQGISTTRFSFNSIRGMATNAAGSSSTIRRLSASLSNVTHVMRSARSLVQHPPLTDFASMATGGLGRILSSRGVTPSVSGGAREPRSLSGVGSLLHGLGGEDLGLAHVTSFVGGRLGMLTSVKTSGQNLCPSFEQALSNTPWSTCMPQNDCLGIDCDITIKNMFVSGKMSVNLRVLPEDRTVQITTNGKQINITSPGEGTLSAGITVLSMFEIQFKVDTHWQNSGLQFSLSVLACTASGAKCLPTIPVMRNIQFDFSWQQTTSESDLLSPSLSHMETLPVDQLPKILSDFNLPTTDVVGQIQGIQESISSSVQIKPFVAGEFHAAVELSIVIAAAGIEKSIGVELIPIELKLRGYVKIGVWIFAVKFSVTIWHWRASPIKGTIWQKEYRQDDMGPPRFPYCDRVSDQCVETTTTETPTGNPYCFVKQLKGRHPKDAAFQIE</sequence>
<accession>A0ABD0JYD3</accession>
<dbReference type="Proteomes" id="UP001519460">
    <property type="component" value="Unassembled WGS sequence"/>
</dbReference>
<comment type="caution">
    <text evidence="1">The sequence shown here is derived from an EMBL/GenBank/DDBJ whole genome shotgun (WGS) entry which is preliminary data.</text>
</comment>
<gene>
    <name evidence="1" type="ORF">BaRGS_00028719</name>
</gene>
<dbReference type="EMBL" id="JACVVK020000289">
    <property type="protein sequence ID" value="KAK7480082.1"/>
    <property type="molecule type" value="Genomic_DNA"/>
</dbReference>
<organism evidence="1 2">
    <name type="scientific">Batillaria attramentaria</name>
    <dbReference type="NCBI Taxonomy" id="370345"/>
    <lineage>
        <taxon>Eukaryota</taxon>
        <taxon>Metazoa</taxon>
        <taxon>Spiralia</taxon>
        <taxon>Lophotrochozoa</taxon>
        <taxon>Mollusca</taxon>
        <taxon>Gastropoda</taxon>
        <taxon>Caenogastropoda</taxon>
        <taxon>Sorbeoconcha</taxon>
        <taxon>Cerithioidea</taxon>
        <taxon>Batillariidae</taxon>
        <taxon>Batillaria</taxon>
    </lineage>
</organism>
<keyword evidence="2" id="KW-1185">Reference proteome</keyword>
<protein>
    <recommendedName>
        <fullName evidence="3">Lipid-binding serum glycoprotein C-terminal domain-containing protein</fullName>
    </recommendedName>
</protein>
<dbReference type="AlphaFoldDB" id="A0ABD0JYD3"/>